<evidence type="ECO:0000256" key="8">
    <source>
        <dbReference type="SAM" id="SignalP"/>
    </source>
</evidence>
<keyword evidence="8" id="KW-0732">Signal</keyword>
<dbReference type="Gene3D" id="1.10.530.10">
    <property type="match status" value="1"/>
</dbReference>
<dbReference type="PANTHER" id="PTHR31698:SF11">
    <property type="entry name" value="LYSOZYME G"/>
    <property type="match status" value="1"/>
</dbReference>
<dbReference type="AlphaFoldDB" id="A0A8K0A0C7"/>
<accession>A0A8K0A0C7</accession>
<dbReference type="Proteomes" id="UP000838412">
    <property type="component" value="Chromosome 6"/>
</dbReference>
<reference evidence="9" key="1">
    <citation type="submission" date="2022-01" db="EMBL/GenBank/DDBJ databases">
        <authorList>
            <person name="Braso-Vives M."/>
        </authorList>
    </citation>
    <scope>NUCLEOTIDE SEQUENCE</scope>
</reference>
<evidence type="ECO:0000256" key="7">
    <source>
        <dbReference type="ARBA" id="ARBA00031262"/>
    </source>
</evidence>
<evidence type="ECO:0000256" key="4">
    <source>
        <dbReference type="ARBA" id="ARBA00016485"/>
    </source>
</evidence>
<gene>
    <name evidence="9" type="primary">LYG1</name>
    <name evidence="9" type="ORF">BLAG_LOCUS20427</name>
</gene>
<dbReference type="EC" id="3.2.1.17" evidence="3"/>
<evidence type="ECO:0000256" key="3">
    <source>
        <dbReference type="ARBA" id="ARBA00012732"/>
    </source>
</evidence>
<dbReference type="PANTHER" id="PTHR31698">
    <property type="entry name" value="LYSOZYME G FAMILY MEMBER"/>
    <property type="match status" value="1"/>
</dbReference>
<dbReference type="InterPro" id="IPR002152">
    <property type="entry name" value="Glyco_hydro_23"/>
</dbReference>
<dbReference type="InterPro" id="IPR023346">
    <property type="entry name" value="Lysozyme-like_dom_sf"/>
</dbReference>
<comment type="catalytic activity">
    <reaction evidence="1">
        <text>Hydrolysis of (1-&gt;4)-beta-linkages between N-acetylmuramic acid and N-acetyl-D-glucosamine residues in a peptidoglycan and between N-acetyl-D-glucosamine residues in chitodextrins.</text>
        <dbReference type="EC" id="3.2.1.17"/>
    </reaction>
</comment>
<dbReference type="CDD" id="cd01021">
    <property type="entry name" value="GEWL"/>
    <property type="match status" value="1"/>
</dbReference>
<dbReference type="GO" id="GO:0009253">
    <property type="term" value="P:peptidoglycan catabolic process"/>
    <property type="evidence" value="ECO:0007669"/>
    <property type="project" value="InterPro"/>
</dbReference>
<evidence type="ECO:0000256" key="2">
    <source>
        <dbReference type="ARBA" id="ARBA00008902"/>
    </source>
</evidence>
<name>A0A8K0A0C7_BRALA</name>
<dbReference type="FunFam" id="1.10.530.10:FF:000026">
    <property type="entry name" value="Lysozyme g"/>
    <property type="match status" value="1"/>
</dbReference>
<sequence length="274" mass="28323">MLQFVDFISTQMLFLVIFAIVGVAIADDPSCYLSSANGNSGQCAHVDTCPYSFYVSGKCPSYGNDVKCCYNCHLGGCSISGGGSTGGTGSGGYGNIMAVDTTGASSQTASQDGIGYDGVGASNQLASNDLSRLNSYKSQIFNAANAKNMDAAVIAAIISRESRAGAALAADGTGDHGNGYGLMQVDIRYHSVEGGPYSTTHIKQGTQILIDTINCVKRRHPDWTAEMALKGGLSGYNAGCGNVQTYAGMDVGTTGDDYGNDVAARAQWLKGQGF</sequence>
<dbReference type="PRINTS" id="PR00749">
    <property type="entry name" value="LYSOZYMEG"/>
</dbReference>
<keyword evidence="6" id="KW-0378">Hydrolase</keyword>
<keyword evidence="10" id="KW-1185">Reference proteome</keyword>
<comment type="similarity">
    <text evidence="2">Belongs to the glycosyl hydrolase 23 family.</text>
</comment>
<protein>
    <recommendedName>
        <fullName evidence="4">Lysozyme g</fullName>
        <ecNumber evidence="3">3.2.1.17</ecNumber>
    </recommendedName>
    <alternativeName>
        <fullName evidence="7">1,4-beta-N-acetylmuramidase</fullName>
    </alternativeName>
</protein>
<evidence type="ECO:0000256" key="6">
    <source>
        <dbReference type="ARBA" id="ARBA00022801"/>
    </source>
</evidence>
<evidence type="ECO:0000313" key="10">
    <source>
        <dbReference type="Proteomes" id="UP000838412"/>
    </source>
</evidence>
<organism evidence="9 10">
    <name type="scientific">Branchiostoma lanceolatum</name>
    <name type="common">Common lancelet</name>
    <name type="synonym">Amphioxus lanceolatum</name>
    <dbReference type="NCBI Taxonomy" id="7740"/>
    <lineage>
        <taxon>Eukaryota</taxon>
        <taxon>Metazoa</taxon>
        <taxon>Chordata</taxon>
        <taxon>Cephalochordata</taxon>
        <taxon>Leptocardii</taxon>
        <taxon>Amphioxiformes</taxon>
        <taxon>Branchiostomatidae</taxon>
        <taxon>Branchiostoma</taxon>
    </lineage>
</organism>
<feature type="signal peptide" evidence="8">
    <location>
        <begin position="1"/>
        <end position="26"/>
    </location>
</feature>
<dbReference type="GO" id="GO:0003796">
    <property type="term" value="F:lysozyme activity"/>
    <property type="evidence" value="ECO:0007669"/>
    <property type="project" value="UniProtKB-EC"/>
</dbReference>
<proteinExistence type="inferred from homology"/>
<feature type="chain" id="PRO_5035474854" description="Lysozyme g" evidence="8">
    <location>
        <begin position="27"/>
        <end position="274"/>
    </location>
</feature>
<dbReference type="OrthoDB" id="10021790at2759"/>
<evidence type="ECO:0000256" key="1">
    <source>
        <dbReference type="ARBA" id="ARBA00000632"/>
    </source>
</evidence>
<dbReference type="GO" id="GO:0042742">
    <property type="term" value="P:defense response to bacterium"/>
    <property type="evidence" value="ECO:0007669"/>
    <property type="project" value="UniProtKB-KW"/>
</dbReference>
<keyword evidence="5" id="KW-0929">Antimicrobial</keyword>
<dbReference type="SUPFAM" id="SSF53955">
    <property type="entry name" value="Lysozyme-like"/>
    <property type="match status" value="1"/>
</dbReference>
<evidence type="ECO:0000313" key="9">
    <source>
        <dbReference type="EMBL" id="CAH1266916.1"/>
    </source>
</evidence>
<keyword evidence="5" id="KW-0081">Bacteriolytic enzyme</keyword>
<evidence type="ECO:0000256" key="5">
    <source>
        <dbReference type="ARBA" id="ARBA00022638"/>
    </source>
</evidence>
<dbReference type="GO" id="GO:0031640">
    <property type="term" value="P:killing of cells of another organism"/>
    <property type="evidence" value="ECO:0007669"/>
    <property type="project" value="UniProtKB-KW"/>
</dbReference>
<dbReference type="EMBL" id="OV696691">
    <property type="protein sequence ID" value="CAH1266916.1"/>
    <property type="molecule type" value="Genomic_DNA"/>
</dbReference>